<feature type="non-terminal residue" evidence="6">
    <location>
        <position position="135"/>
    </location>
</feature>
<keyword evidence="3 5" id="KW-1133">Transmembrane helix</keyword>
<dbReference type="EMBL" id="JAXCGZ010006660">
    <property type="protein sequence ID" value="KAK7079615.1"/>
    <property type="molecule type" value="Genomic_DNA"/>
</dbReference>
<evidence type="ECO:0000256" key="1">
    <source>
        <dbReference type="ARBA" id="ARBA00004141"/>
    </source>
</evidence>
<dbReference type="Pfam" id="PF00002">
    <property type="entry name" value="7tm_2"/>
    <property type="match status" value="1"/>
</dbReference>
<accession>A0AAN9ABQ8</accession>
<evidence type="ECO:0000313" key="7">
    <source>
        <dbReference type="Proteomes" id="UP001381693"/>
    </source>
</evidence>
<comment type="subcellular location">
    <subcellularLocation>
        <location evidence="1">Membrane</location>
        <topology evidence="1">Multi-pass membrane protein</topology>
    </subcellularLocation>
</comment>
<keyword evidence="7" id="KW-1185">Reference proteome</keyword>
<protein>
    <submittedName>
        <fullName evidence="6">Uncharacterized protein</fullName>
    </submittedName>
</protein>
<evidence type="ECO:0000313" key="6">
    <source>
        <dbReference type="EMBL" id="KAK7079615.1"/>
    </source>
</evidence>
<dbReference type="GO" id="GO:0004930">
    <property type="term" value="F:G protein-coupled receptor activity"/>
    <property type="evidence" value="ECO:0007669"/>
    <property type="project" value="InterPro"/>
</dbReference>
<evidence type="ECO:0000256" key="3">
    <source>
        <dbReference type="ARBA" id="ARBA00022989"/>
    </source>
</evidence>
<dbReference type="Gene3D" id="1.20.1070.10">
    <property type="entry name" value="Rhodopsin 7-helix transmembrane proteins"/>
    <property type="match status" value="1"/>
</dbReference>
<name>A0AAN9ABQ8_HALRR</name>
<sequence>MIAQIILHPIFVKQNNLVTFGMSLKVLMKHSASEAANRNETLKRSHAKNVDEENQELRRKNNRKMISISFTLAMTMGITWLLGFTFIFTGLGWMAVVFTVVNSLQGVGLFFALVLIPARPRSHFLKLIPYSPKKK</sequence>
<feature type="transmembrane region" description="Helical" evidence="5">
    <location>
        <begin position="93"/>
        <end position="116"/>
    </location>
</feature>
<reference evidence="6 7" key="1">
    <citation type="submission" date="2023-11" db="EMBL/GenBank/DDBJ databases">
        <title>Halocaridina rubra genome assembly.</title>
        <authorList>
            <person name="Smith C."/>
        </authorList>
    </citation>
    <scope>NUCLEOTIDE SEQUENCE [LARGE SCALE GENOMIC DNA]</scope>
    <source>
        <strain evidence="6">EP-1</strain>
        <tissue evidence="6">Whole</tissue>
    </source>
</reference>
<proteinExistence type="predicted"/>
<dbReference type="InterPro" id="IPR000832">
    <property type="entry name" value="GPCR_2_secretin-like"/>
</dbReference>
<dbReference type="AlphaFoldDB" id="A0AAN9ABQ8"/>
<organism evidence="6 7">
    <name type="scientific">Halocaridina rubra</name>
    <name type="common">Hawaiian red shrimp</name>
    <dbReference type="NCBI Taxonomy" id="373956"/>
    <lineage>
        <taxon>Eukaryota</taxon>
        <taxon>Metazoa</taxon>
        <taxon>Ecdysozoa</taxon>
        <taxon>Arthropoda</taxon>
        <taxon>Crustacea</taxon>
        <taxon>Multicrustacea</taxon>
        <taxon>Malacostraca</taxon>
        <taxon>Eumalacostraca</taxon>
        <taxon>Eucarida</taxon>
        <taxon>Decapoda</taxon>
        <taxon>Pleocyemata</taxon>
        <taxon>Caridea</taxon>
        <taxon>Atyoidea</taxon>
        <taxon>Atyidae</taxon>
        <taxon>Halocaridina</taxon>
    </lineage>
</organism>
<feature type="transmembrane region" description="Helical" evidence="5">
    <location>
        <begin position="65"/>
        <end position="87"/>
    </location>
</feature>
<gene>
    <name evidence="6" type="ORF">SK128_004457</name>
</gene>
<evidence type="ECO:0000256" key="5">
    <source>
        <dbReference type="SAM" id="Phobius"/>
    </source>
</evidence>
<comment type="caution">
    <text evidence="6">The sequence shown here is derived from an EMBL/GenBank/DDBJ whole genome shotgun (WGS) entry which is preliminary data.</text>
</comment>
<keyword evidence="2 5" id="KW-0812">Transmembrane</keyword>
<dbReference type="GO" id="GO:0016020">
    <property type="term" value="C:membrane"/>
    <property type="evidence" value="ECO:0007669"/>
    <property type="project" value="UniProtKB-SubCell"/>
</dbReference>
<dbReference type="Proteomes" id="UP001381693">
    <property type="component" value="Unassembled WGS sequence"/>
</dbReference>
<keyword evidence="4 5" id="KW-0472">Membrane</keyword>
<evidence type="ECO:0000256" key="4">
    <source>
        <dbReference type="ARBA" id="ARBA00023136"/>
    </source>
</evidence>
<evidence type="ECO:0000256" key="2">
    <source>
        <dbReference type="ARBA" id="ARBA00022692"/>
    </source>
</evidence>